<evidence type="ECO:0000256" key="1">
    <source>
        <dbReference type="SAM" id="Phobius"/>
    </source>
</evidence>
<dbReference type="AlphaFoldDB" id="A0A1Y2F138"/>
<proteinExistence type="predicted"/>
<evidence type="ECO:0000313" key="4">
    <source>
        <dbReference type="Proteomes" id="UP000193467"/>
    </source>
</evidence>
<evidence type="ECO:0000256" key="2">
    <source>
        <dbReference type="SAM" id="SignalP"/>
    </source>
</evidence>
<gene>
    <name evidence="3" type="ORF">BCR35DRAFT_280019</name>
</gene>
<reference evidence="3 4" key="1">
    <citation type="submission" date="2016-07" db="EMBL/GenBank/DDBJ databases">
        <title>Pervasive Adenine N6-methylation of Active Genes in Fungi.</title>
        <authorList>
            <consortium name="DOE Joint Genome Institute"/>
            <person name="Mondo S.J."/>
            <person name="Dannebaum R.O."/>
            <person name="Kuo R.C."/>
            <person name="Labutti K."/>
            <person name="Haridas S."/>
            <person name="Kuo A."/>
            <person name="Salamov A."/>
            <person name="Ahrendt S.R."/>
            <person name="Lipzen A."/>
            <person name="Sullivan W."/>
            <person name="Andreopoulos W.B."/>
            <person name="Clum A."/>
            <person name="Lindquist E."/>
            <person name="Daum C."/>
            <person name="Ramamoorthy G.K."/>
            <person name="Gryganskyi A."/>
            <person name="Culley D."/>
            <person name="Magnuson J.K."/>
            <person name="James T.Y."/>
            <person name="O'Malley M.A."/>
            <person name="Stajich J.E."/>
            <person name="Spatafora J.W."/>
            <person name="Visel A."/>
            <person name="Grigoriev I.V."/>
        </authorList>
    </citation>
    <scope>NUCLEOTIDE SEQUENCE [LARGE SCALE GENOMIC DNA]</scope>
    <source>
        <strain evidence="3 4">62-1032</strain>
    </source>
</reference>
<keyword evidence="2" id="KW-0732">Signal</keyword>
<organism evidence="3 4">
    <name type="scientific">Leucosporidium creatinivorum</name>
    <dbReference type="NCBI Taxonomy" id="106004"/>
    <lineage>
        <taxon>Eukaryota</taxon>
        <taxon>Fungi</taxon>
        <taxon>Dikarya</taxon>
        <taxon>Basidiomycota</taxon>
        <taxon>Pucciniomycotina</taxon>
        <taxon>Microbotryomycetes</taxon>
        <taxon>Leucosporidiales</taxon>
        <taxon>Leucosporidium</taxon>
    </lineage>
</organism>
<dbReference type="OrthoDB" id="331263at2759"/>
<accession>A0A1Y2F138</accession>
<feature type="signal peptide" evidence="2">
    <location>
        <begin position="1"/>
        <end position="20"/>
    </location>
</feature>
<keyword evidence="1" id="KW-0472">Membrane</keyword>
<keyword evidence="4" id="KW-1185">Reference proteome</keyword>
<protein>
    <submittedName>
        <fullName evidence="3">GPI transamidase component PIG-T</fullName>
    </submittedName>
</protein>
<dbReference type="Proteomes" id="UP000193467">
    <property type="component" value="Unassembled WGS sequence"/>
</dbReference>
<feature type="transmembrane region" description="Helical" evidence="1">
    <location>
        <begin position="518"/>
        <end position="537"/>
    </location>
</feature>
<dbReference type="FunCoup" id="A0A1Y2F138">
    <property type="interactions" value="263"/>
</dbReference>
<dbReference type="PANTHER" id="PTHR12959">
    <property type="entry name" value="GPI TRANSAMIDASE COMPONENT PIG-T-RELATED"/>
    <property type="match status" value="1"/>
</dbReference>
<dbReference type="EMBL" id="MCGR01000031">
    <property type="protein sequence ID" value="ORY77569.1"/>
    <property type="molecule type" value="Genomic_DNA"/>
</dbReference>
<feature type="chain" id="PRO_5012824606" evidence="2">
    <location>
        <begin position="21"/>
        <end position="564"/>
    </location>
</feature>
<dbReference type="GO" id="GO:0042765">
    <property type="term" value="C:GPI-anchor transamidase complex"/>
    <property type="evidence" value="ECO:0007669"/>
    <property type="project" value="InterPro"/>
</dbReference>
<keyword evidence="1" id="KW-1133">Transmembrane helix</keyword>
<dbReference type="InParanoid" id="A0A1Y2F138"/>
<dbReference type="PANTHER" id="PTHR12959:SF11">
    <property type="entry name" value="GPI TRANSAMIDASE COMPONENT PIG-T"/>
    <property type="match status" value="1"/>
</dbReference>
<sequence length="564" mass="62264">MLLALSLLALAPLLVPPCIARSQETYSESLRLTPLADGKVHSNLSFSMAGPWNDEQQVGKSATAQHHTHLPSALTSLLTHHRISSFHLTLSSGRWSPHWPTTSSPASGIELVAWLEPDEEEDELAEAKRWHEFTGGLGGLFCTGVTQGGNEASRPDWGYSYEGEGAEGETLRPYRLVLPRLSATCTESLTPFLSLLPCSSRAGLGALLNPHRLFDGEWTLLGVHFEQKGGMGEVRLEVGSVQDPVRRDRLAGGLGRRDFSLESLFDRQLTVACPVAETSTVKLVVPRNSVNAFEIQPSDGRVVEKEGELEIVKWETKQGSPTEPLNARISWPTENPFRYPHVSRLPTPPISTRRILLGRGQERGHIGIELINNGAEAAEVLWVEEWPWWVRGFVGSLTAEGASSSEDSQPSVLALDYTPPIPRRRPTTLQALLHLPPRSTSKFLLPYESSYLWYTEYPSDAHRGFEVPGALVILLNPASPSAEEIDVDPSHLLASRGAKLRLHTPSTLLSLPTPDFSMPYNVIILTSTVVALFFGSVCNKLVRAWWVVDLEAREEAEKKEDKKE</sequence>
<dbReference type="Pfam" id="PF04113">
    <property type="entry name" value="Gpi16"/>
    <property type="match status" value="2"/>
</dbReference>
<dbReference type="STRING" id="106004.A0A1Y2F138"/>
<keyword evidence="1" id="KW-0812">Transmembrane</keyword>
<name>A0A1Y2F138_9BASI</name>
<dbReference type="InterPro" id="IPR007245">
    <property type="entry name" value="PIG-T"/>
</dbReference>
<comment type="caution">
    <text evidence="3">The sequence shown here is derived from an EMBL/GenBank/DDBJ whole genome shotgun (WGS) entry which is preliminary data.</text>
</comment>
<dbReference type="GO" id="GO:0016255">
    <property type="term" value="P:attachment of GPI anchor to protein"/>
    <property type="evidence" value="ECO:0007669"/>
    <property type="project" value="InterPro"/>
</dbReference>
<evidence type="ECO:0000313" key="3">
    <source>
        <dbReference type="EMBL" id="ORY77569.1"/>
    </source>
</evidence>